<evidence type="ECO:0000313" key="2">
    <source>
        <dbReference type="Proteomes" id="UP001242903"/>
    </source>
</evidence>
<dbReference type="EMBL" id="JAUCAQ010000018">
    <property type="protein sequence ID" value="MDM7647004.1"/>
    <property type="molecule type" value="Genomic_DNA"/>
</dbReference>
<dbReference type="CDD" id="cd08054">
    <property type="entry name" value="gp6"/>
    <property type="match status" value="1"/>
</dbReference>
<protein>
    <submittedName>
        <fullName evidence="1">Head-tail connector protein</fullName>
    </submittedName>
</protein>
<dbReference type="Gene3D" id="1.10.3230.30">
    <property type="entry name" value="Phage gp6-like head-tail connector protein"/>
    <property type="match status" value="1"/>
</dbReference>
<gene>
    <name evidence="1" type="ORF">QUE93_08250</name>
</gene>
<dbReference type="RefSeq" id="WP_223319193.1">
    <property type="nucleotide sequence ID" value="NZ_JAUCAQ010000018.1"/>
</dbReference>
<dbReference type="InterPro" id="IPR006450">
    <property type="entry name" value="Phage_HK97_gp6-like"/>
</dbReference>
<proteinExistence type="predicted"/>
<dbReference type="Pfam" id="PF05135">
    <property type="entry name" value="Phage_connect_1"/>
    <property type="match status" value="1"/>
</dbReference>
<keyword evidence="2" id="KW-1185">Reference proteome</keyword>
<organism evidence="1 2">
    <name type="scientific">Leuconostoc falkenbergense</name>
    <dbReference type="NCBI Taxonomy" id="2766470"/>
    <lineage>
        <taxon>Bacteria</taxon>
        <taxon>Bacillati</taxon>
        <taxon>Bacillota</taxon>
        <taxon>Bacilli</taxon>
        <taxon>Lactobacillales</taxon>
        <taxon>Lactobacillaceae</taxon>
        <taxon>Leuconostoc</taxon>
    </lineage>
</organism>
<comment type="caution">
    <text evidence="1">The sequence shown here is derived from an EMBL/GenBank/DDBJ whole genome shotgun (WGS) entry which is preliminary data.</text>
</comment>
<dbReference type="InterPro" id="IPR021146">
    <property type="entry name" value="Phage_gp6-like_head-tail"/>
</dbReference>
<accession>A0ABT7S269</accession>
<dbReference type="Proteomes" id="UP001242903">
    <property type="component" value="Unassembled WGS sequence"/>
</dbReference>
<reference evidence="1 2" key="1">
    <citation type="submission" date="2023-06" db="EMBL/GenBank/DDBJ databases">
        <title>Draft Genome Sequences of lactic acid bacteria strains isolated from fermented milk products.</title>
        <authorList>
            <person name="Elcheninov A.G."/>
            <person name="Klyukina A."/>
            <person name="Zayulina K.S."/>
            <person name="Gavirova L.A."/>
            <person name="Shcherbakova P.A."/>
            <person name="Shestakov A.I."/>
            <person name="Kublanov I.V."/>
            <person name="Kochetkova T.V."/>
        </authorList>
    </citation>
    <scope>NUCLEOTIDE SEQUENCE [LARGE SCALE GENOMIC DNA]</scope>
    <source>
        <strain evidence="1 2">TOM.81</strain>
    </source>
</reference>
<dbReference type="NCBIfam" id="TIGR01560">
    <property type="entry name" value="put_DNA_pack"/>
    <property type="match status" value="1"/>
</dbReference>
<evidence type="ECO:0000313" key="1">
    <source>
        <dbReference type="EMBL" id="MDM7647004.1"/>
    </source>
</evidence>
<name>A0ABT7S269_9LACO</name>
<sequence length="105" mass="11820">MNSDEILPLLKSSLRIAGNEDDEMLKLIIDASIDNVKSMVGTKDDFFKENKSFKLAVLQQSTNNFLNRASSSDVDLFDTKYGMQSAVLHLKAQYQIWEAKNGTTE</sequence>